<feature type="transmembrane region" description="Helical" evidence="1">
    <location>
        <begin position="42"/>
        <end position="61"/>
    </location>
</feature>
<keyword evidence="1" id="KW-0812">Transmembrane</keyword>
<gene>
    <name evidence="2" type="ORF">M407DRAFT_245962</name>
</gene>
<organism evidence="2 3">
    <name type="scientific">Tulasnella calospora MUT 4182</name>
    <dbReference type="NCBI Taxonomy" id="1051891"/>
    <lineage>
        <taxon>Eukaryota</taxon>
        <taxon>Fungi</taxon>
        <taxon>Dikarya</taxon>
        <taxon>Basidiomycota</taxon>
        <taxon>Agaricomycotina</taxon>
        <taxon>Agaricomycetes</taxon>
        <taxon>Cantharellales</taxon>
        <taxon>Tulasnellaceae</taxon>
        <taxon>Tulasnella</taxon>
    </lineage>
</organism>
<evidence type="ECO:0000313" key="2">
    <source>
        <dbReference type="EMBL" id="KIO20045.1"/>
    </source>
</evidence>
<keyword evidence="1" id="KW-1133">Transmembrane helix</keyword>
<dbReference type="AlphaFoldDB" id="A0A0C3PXZ6"/>
<reference evidence="3" key="2">
    <citation type="submission" date="2015-01" db="EMBL/GenBank/DDBJ databases">
        <title>Evolutionary Origins and Diversification of the Mycorrhizal Mutualists.</title>
        <authorList>
            <consortium name="DOE Joint Genome Institute"/>
            <consortium name="Mycorrhizal Genomics Consortium"/>
            <person name="Kohler A."/>
            <person name="Kuo A."/>
            <person name="Nagy L.G."/>
            <person name="Floudas D."/>
            <person name="Copeland A."/>
            <person name="Barry K.W."/>
            <person name="Cichocki N."/>
            <person name="Veneault-Fourrey C."/>
            <person name="LaButti K."/>
            <person name="Lindquist E.A."/>
            <person name="Lipzen A."/>
            <person name="Lundell T."/>
            <person name="Morin E."/>
            <person name="Murat C."/>
            <person name="Riley R."/>
            <person name="Ohm R."/>
            <person name="Sun H."/>
            <person name="Tunlid A."/>
            <person name="Henrissat B."/>
            <person name="Grigoriev I.V."/>
            <person name="Hibbett D.S."/>
            <person name="Martin F."/>
        </authorList>
    </citation>
    <scope>NUCLEOTIDE SEQUENCE [LARGE SCALE GENOMIC DNA]</scope>
    <source>
        <strain evidence="3">MUT 4182</strain>
    </source>
</reference>
<evidence type="ECO:0000256" key="1">
    <source>
        <dbReference type="SAM" id="Phobius"/>
    </source>
</evidence>
<sequence length="74" mass="8419">MYHVGACSNKRRTQTHWLLSTIYLSQPSTRLPHSLRSKSRPLATTTGCTVCLVAASWLSLIDDNPWSWSNHKLH</sequence>
<accession>A0A0C3PXZ6</accession>
<keyword evidence="1" id="KW-0472">Membrane</keyword>
<keyword evidence="3" id="KW-1185">Reference proteome</keyword>
<reference evidence="2 3" key="1">
    <citation type="submission" date="2014-04" db="EMBL/GenBank/DDBJ databases">
        <authorList>
            <consortium name="DOE Joint Genome Institute"/>
            <person name="Kuo A."/>
            <person name="Girlanda M."/>
            <person name="Perotto S."/>
            <person name="Kohler A."/>
            <person name="Nagy L.G."/>
            <person name="Floudas D."/>
            <person name="Copeland A."/>
            <person name="Barry K.W."/>
            <person name="Cichocki N."/>
            <person name="Veneault-Fourrey C."/>
            <person name="LaButti K."/>
            <person name="Lindquist E.A."/>
            <person name="Lipzen A."/>
            <person name="Lundell T."/>
            <person name="Morin E."/>
            <person name="Murat C."/>
            <person name="Sun H."/>
            <person name="Tunlid A."/>
            <person name="Henrissat B."/>
            <person name="Grigoriev I.V."/>
            <person name="Hibbett D.S."/>
            <person name="Martin F."/>
            <person name="Nordberg H.P."/>
            <person name="Cantor M.N."/>
            <person name="Hua S.X."/>
        </authorList>
    </citation>
    <scope>NUCLEOTIDE SEQUENCE [LARGE SCALE GENOMIC DNA]</scope>
    <source>
        <strain evidence="2 3">MUT 4182</strain>
    </source>
</reference>
<name>A0A0C3PXZ6_9AGAM</name>
<dbReference type="Proteomes" id="UP000054248">
    <property type="component" value="Unassembled WGS sequence"/>
</dbReference>
<evidence type="ECO:0000313" key="3">
    <source>
        <dbReference type="Proteomes" id="UP000054248"/>
    </source>
</evidence>
<dbReference type="HOGENOM" id="CLU_2689615_0_0_1"/>
<proteinExistence type="predicted"/>
<dbReference type="EMBL" id="KN823191">
    <property type="protein sequence ID" value="KIO20045.1"/>
    <property type="molecule type" value="Genomic_DNA"/>
</dbReference>
<protein>
    <submittedName>
        <fullName evidence="2">Uncharacterized protein</fullName>
    </submittedName>
</protein>